<dbReference type="RefSeq" id="WP_073409939.1">
    <property type="nucleotide sequence ID" value="NZ_FQWH01000006.1"/>
</dbReference>
<accession>A0A1M5Q665</accession>
<evidence type="ECO:0000313" key="2">
    <source>
        <dbReference type="Proteomes" id="UP000184112"/>
    </source>
</evidence>
<protein>
    <submittedName>
        <fullName evidence="1">Uncharacterized protein</fullName>
    </submittedName>
</protein>
<sequence>MTTNDVAKVFDTVLSIPGMNDVVKIDLKISRKNVLLLYHVIERGLSAKENDKPSILMTSIPDENLQELRFFGDECLQKAGLIELSEKLNTLSETVK</sequence>
<dbReference type="Proteomes" id="UP000184112">
    <property type="component" value="Unassembled WGS sequence"/>
</dbReference>
<organism evidence="1 2">
    <name type="scientific">Flavobacterium johnsoniae</name>
    <name type="common">Cytophaga johnsonae</name>
    <dbReference type="NCBI Taxonomy" id="986"/>
    <lineage>
        <taxon>Bacteria</taxon>
        <taxon>Pseudomonadati</taxon>
        <taxon>Bacteroidota</taxon>
        <taxon>Flavobacteriia</taxon>
        <taxon>Flavobacteriales</taxon>
        <taxon>Flavobacteriaceae</taxon>
        <taxon>Flavobacterium</taxon>
    </lineage>
</organism>
<dbReference type="EMBL" id="FQWH01000006">
    <property type="protein sequence ID" value="SHH09488.1"/>
    <property type="molecule type" value="Genomic_DNA"/>
</dbReference>
<reference evidence="1 2" key="1">
    <citation type="submission" date="2016-11" db="EMBL/GenBank/DDBJ databases">
        <authorList>
            <person name="Jaros S."/>
            <person name="Januszkiewicz K."/>
            <person name="Wedrychowicz H."/>
        </authorList>
    </citation>
    <scope>NUCLEOTIDE SEQUENCE [LARGE SCALE GENOMIC DNA]</scope>
    <source>
        <strain evidence="1 2">DSM 6792</strain>
    </source>
</reference>
<evidence type="ECO:0000313" key="1">
    <source>
        <dbReference type="EMBL" id="SHH09488.1"/>
    </source>
</evidence>
<name>A0A1M5Q665_FLAJO</name>
<proteinExistence type="predicted"/>
<gene>
    <name evidence="1" type="ORF">SAMN05444388_106201</name>
</gene>
<dbReference type="AlphaFoldDB" id="A0A1M5Q665"/>